<dbReference type="AlphaFoldDB" id="A0AAV4MGN9"/>
<dbReference type="Proteomes" id="UP001054945">
    <property type="component" value="Unassembled WGS sequence"/>
</dbReference>
<reference evidence="2 3" key="1">
    <citation type="submission" date="2021-06" db="EMBL/GenBank/DDBJ databases">
        <title>Caerostris extrusa draft genome.</title>
        <authorList>
            <person name="Kono N."/>
            <person name="Arakawa K."/>
        </authorList>
    </citation>
    <scope>NUCLEOTIDE SEQUENCE [LARGE SCALE GENOMIC DNA]</scope>
</reference>
<dbReference type="EMBL" id="BPLR01002200">
    <property type="protein sequence ID" value="GIX71181.1"/>
    <property type="molecule type" value="Genomic_DNA"/>
</dbReference>
<keyword evidence="1" id="KW-0732">Signal</keyword>
<feature type="chain" id="PRO_5043741558" evidence="1">
    <location>
        <begin position="26"/>
        <end position="103"/>
    </location>
</feature>
<name>A0AAV4MGN9_CAEEX</name>
<protein>
    <submittedName>
        <fullName evidence="2">Uncharacterized protein</fullName>
    </submittedName>
</protein>
<organism evidence="2 3">
    <name type="scientific">Caerostris extrusa</name>
    <name type="common">Bark spider</name>
    <name type="synonym">Caerostris bankana</name>
    <dbReference type="NCBI Taxonomy" id="172846"/>
    <lineage>
        <taxon>Eukaryota</taxon>
        <taxon>Metazoa</taxon>
        <taxon>Ecdysozoa</taxon>
        <taxon>Arthropoda</taxon>
        <taxon>Chelicerata</taxon>
        <taxon>Arachnida</taxon>
        <taxon>Araneae</taxon>
        <taxon>Araneomorphae</taxon>
        <taxon>Entelegynae</taxon>
        <taxon>Araneoidea</taxon>
        <taxon>Araneidae</taxon>
        <taxon>Caerostris</taxon>
    </lineage>
</organism>
<gene>
    <name evidence="2" type="ORF">CEXT_693801</name>
</gene>
<proteinExistence type="predicted"/>
<evidence type="ECO:0000256" key="1">
    <source>
        <dbReference type="SAM" id="SignalP"/>
    </source>
</evidence>
<comment type="caution">
    <text evidence="2">The sequence shown here is derived from an EMBL/GenBank/DDBJ whole genome shotgun (WGS) entry which is preliminary data.</text>
</comment>
<feature type="signal peptide" evidence="1">
    <location>
        <begin position="1"/>
        <end position="25"/>
    </location>
</feature>
<accession>A0AAV4MGN9</accession>
<sequence length="103" mass="11484">MRDVWNDIGLGTSLQFLFVLDVAKASEWKSWAVLVTLCRNQSVFYLCSEGRPGISERVRGTFPQNQGNRLFTPVHSLANFLASAKEEIVLHAIQITSLASTET</sequence>
<keyword evidence="3" id="KW-1185">Reference proteome</keyword>
<evidence type="ECO:0000313" key="3">
    <source>
        <dbReference type="Proteomes" id="UP001054945"/>
    </source>
</evidence>
<evidence type="ECO:0000313" key="2">
    <source>
        <dbReference type="EMBL" id="GIX71181.1"/>
    </source>
</evidence>